<name>A0AC61D9D7_9FIRM</name>
<gene>
    <name evidence="1" type="ORF">CS063_16235</name>
</gene>
<sequence length="530" mass="63033">MYRLIVVDDEKAIRKGICEYIDWEKMCFEVVDSFEDGKETIEFLERNKVDVVLTDIKMAEVSGLELAKYIKEQGLKTKVVIISGYKDFEYARKALKYDVVHYLLKPIRLEEVTEVFHKIAKELDEEKEKERKRNLELEEFNALLPELREQFWITLLVGGLRSKELLIKKKNLLHLALELDKPCCILSIDWELEEHTEKFRKENFHNLIDNIFGGKVEDLISFPVFLAEDILKIIVVTTVNESIQLFEERIKSQIEEKCEIAKVLLKINFKVTIEKIFPDILCMTDYNSSIIENRESENNLEQQKILPEDYKRLTQKYKLLMTVINDGDFEILNDLIETIFYEFHKLPLEKVKKLVIDMFSMLSNKCMKIEIDLWRDIDETLHYQKILETKTLQQLKVQCKDMFHQAMKVVRNKQNANSRHFVDQALIYIKSNYHDDISLENIADKLFLNAAYFSRLFKQYMGMTFTDYLIELRMEKAKELLSLGKYKVYEVSKMVGYKSEKYFFRIFKQYTGYSPTEFYRHTNLNEEAKG</sequence>
<reference evidence="1" key="1">
    <citation type="submission" date="2017-10" db="EMBL/GenBank/DDBJ databases">
        <title>Genome sequence of cellulolytic Lachnospiraceae bacterium XHS1971 isolated from hotspring sediment.</title>
        <authorList>
            <person name="Vasudevan G."/>
            <person name="Joshi A.J."/>
            <person name="Hivarkar S."/>
            <person name="Lanjekar V.B."/>
            <person name="Dhakephalkar P.K."/>
            <person name="Dagar S."/>
        </authorList>
    </citation>
    <scope>NUCLEOTIDE SEQUENCE</scope>
    <source>
        <strain evidence="1">XHS1971</strain>
    </source>
</reference>
<keyword evidence="2" id="KW-1185">Reference proteome</keyword>
<proteinExistence type="predicted"/>
<protein>
    <submittedName>
        <fullName evidence="1">Uncharacterized protein</fullName>
    </submittedName>
</protein>
<comment type="caution">
    <text evidence="1">The sequence shown here is derived from an EMBL/GenBank/DDBJ whole genome shotgun (WGS) entry which is preliminary data.</text>
</comment>
<evidence type="ECO:0000313" key="1">
    <source>
        <dbReference type="EMBL" id="PHV69338.1"/>
    </source>
</evidence>
<dbReference type="EMBL" id="PEDL01000032">
    <property type="protein sequence ID" value="PHV69338.1"/>
    <property type="molecule type" value="Genomic_DNA"/>
</dbReference>
<dbReference type="Proteomes" id="UP000224460">
    <property type="component" value="Unassembled WGS sequence"/>
</dbReference>
<organism evidence="1 2">
    <name type="scientific">Sporanaerobium hydrogeniformans</name>
    <dbReference type="NCBI Taxonomy" id="3072179"/>
    <lineage>
        <taxon>Bacteria</taxon>
        <taxon>Bacillati</taxon>
        <taxon>Bacillota</taxon>
        <taxon>Clostridia</taxon>
        <taxon>Lachnospirales</taxon>
        <taxon>Lachnospiraceae</taxon>
        <taxon>Sporanaerobium</taxon>
    </lineage>
</organism>
<evidence type="ECO:0000313" key="2">
    <source>
        <dbReference type="Proteomes" id="UP000224460"/>
    </source>
</evidence>
<accession>A0AC61D9D7</accession>